<gene>
    <name evidence="3" type="ORF">TRIVIDRAFT_50483</name>
</gene>
<dbReference type="Proteomes" id="UP000007115">
    <property type="component" value="Unassembled WGS sequence"/>
</dbReference>
<dbReference type="STRING" id="413071.G9MXE5"/>
<accession>G9MXE5</accession>
<dbReference type="HOGENOM" id="CLU_012494_6_1_1"/>
<feature type="domain" description="Alpha/beta hydrolase fold-3" evidence="2">
    <location>
        <begin position="75"/>
        <end position="281"/>
    </location>
</feature>
<dbReference type="InParanoid" id="G9MXE5"/>
<dbReference type="InterPro" id="IPR050300">
    <property type="entry name" value="GDXG_lipolytic_enzyme"/>
</dbReference>
<dbReference type="SUPFAM" id="SSF53474">
    <property type="entry name" value="alpha/beta-Hydrolases"/>
    <property type="match status" value="1"/>
</dbReference>
<dbReference type="Pfam" id="PF07859">
    <property type="entry name" value="Abhydrolase_3"/>
    <property type="match status" value="1"/>
</dbReference>
<dbReference type="InterPro" id="IPR013094">
    <property type="entry name" value="AB_hydrolase_3"/>
</dbReference>
<evidence type="ECO:0000313" key="3">
    <source>
        <dbReference type="EMBL" id="EHK20843.1"/>
    </source>
</evidence>
<name>G9MXE5_HYPVG</name>
<evidence type="ECO:0000259" key="2">
    <source>
        <dbReference type="Pfam" id="PF07859"/>
    </source>
</evidence>
<dbReference type="GO" id="GO:0016787">
    <property type="term" value="F:hydrolase activity"/>
    <property type="evidence" value="ECO:0007669"/>
    <property type="project" value="UniProtKB-KW"/>
</dbReference>
<dbReference type="OMA" id="WAHSHAS"/>
<reference evidence="3 4" key="1">
    <citation type="journal article" date="2011" name="Genome Biol.">
        <title>Comparative genome sequence analysis underscores mycoparasitism as the ancestral life style of Trichoderma.</title>
        <authorList>
            <person name="Kubicek C.P."/>
            <person name="Herrera-Estrella A."/>
            <person name="Seidl-Seiboth V."/>
            <person name="Martinez D.A."/>
            <person name="Druzhinina I.S."/>
            <person name="Thon M."/>
            <person name="Zeilinger S."/>
            <person name="Casas-Flores S."/>
            <person name="Horwitz B.A."/>
            <person name="Mukherjee P.K."/>
            <person name="Mukherjee M."/>
            <person name="Kredics L."/>
            <person name="Alcaraz L.D."/>
            <person name="Aerts A."/>
            <person name="Antal Z."/>
            <person name="Atanasova L."/>
            <person name="Cervantes-Badillo M.G."/>
            <person name="Challacombe J."/>
            <person name="Chertkov O."/>
            <person name="McCluskey K."/>
            <person name="Coulpier F."/>
            <person name="Deshpande N."/>
            <person name="von Doehren H."/>
            <person name="Ebbole D.J."/>
            <person name="Esquivel-Naranjo E.U."/>
            <person name="Fekete E."/>
            <person name="Flipphi M."/>
            <person name="Glaser F."/>
            <person name="Gomez-Rodriguez E.Y."/>
            <person name="Gruber S."/>
            <person name="Han C."/>
            <person name="Henrissat B."/>
            <person name="Hermosa R."/>
            <person name="Hernandez-Onate M."/>
            <person name="Karaffa L."/>
            <person name="Kosti I."/>
            <person name="Le Crom S."/>
            <person name="Lindquist E."/>
            <person name="Lucas S."/>
            <person name="Luebeck M."/>
            <person name="Luebeck P.S."/>
            <person name="Margeot A."/>
            <person name="Metz B."/>
            <person name="Misra M."/>
            <person name="Nevalainen H."/>
            <person name="Omann M."/>
            <person name="Packer N."/>
            <person name="Perrone G."/>
            <person name="Uresti-Rivera E.E."/>
            <person name="Salamov A."/>
            <person name="Schmoll M."/>
            <person name="Seiboth B."/>
            <person name="Shapiro H."/>
            <person name="Sukno S."/>
            <person name="Tamayo-Ramos J.A."/>
            <person name="Tisch D."/>
            <person name="Wiest A."/>
            <person name="Wilkinson H.H."/>
            <person name="Zhang M."/>
            <person name="Coutinho P.M."/>
            <person name="Kenerley C.M."/>
            <person name="Monte E."/>
            <person name="Baker S.E."/>
            <person name="Grigoriev I.V."/>
        </authorList>
    </citation>
    <scope>NUCLEOTIDE SEQUENCE [LARGE SCALE GENOMIC DNA]</scope>
    <source>
        <strain evidence="4">Gv29-8 / FGSC 10586</strain>
    </source>
</reference>
<dbReference type="OrthoDB" id="433474at2759"/>
<proteinExistence type="predicted"/>
<dbReference type="EMBL" id="ABDF02000077">
    <property type="protein sequence ID" value="EHK20843.1"/>
    <property type="molecule type" value="Genomic_DNA"/>
</dbReference>
<dbReference type="GeneID" id="25794997"/>
<comment type="caution">
    <text evidence="3">The sequence shown here is derived from an EMBL/GenBank/DDBJ whole genome shotgun (WGS) entry which is preliminary data.</text>
</comment>
<evidence type="ECO:0000256" key="1">
    <source>
        <dbReference type="ARBA" id="ARBA00022801"/>
    </source>
</evidence>
<dbReference type="PANTHER" id="PTHR48081">
    <property type="entry name" value="AB HYDROLASE SUPERFAMILY PROTEIN C4A8.06C"/>
    <property type="match status" value="1"/>
</dbReference>
<dbReference type="InterPro" id="IPR029058">
    <property type="entry name" value="AB_hydrolase_fold"/>
</dbReference>
<dbReference type="RefSeq" id="XP_013955038.1">
    <property type="nucleotide sequence ID" value="XM_014099563.1"/>
</dbReference>
<dbReference type="VEuPathDB" id="FungiDB:TRIVIDRAFT_50483"/>
<dbReference type="PANTHER" id="PTHR48081:SF8">
    <property type="entry name" value="ALPHA_BETA HYDROLASE FOLD-3 DOMAIN-CONTAINING PROTEIN-RELATED"/>
    <property type="match status" value="1"/>
</dbReference>
<protein>
    <recommendedName>
        <fullName evidence="2">Alpha/beta hydrolase fold-3 domain-containing protein</fullName>
    </recommendedName>
</protein>
<dbReference type="eggNOG" id="KOG1515">
    <property type="taxonomic scope" value="Eukaryota"/>
</dbReference>
<dbReference type="AlphaFoldDB" id="G9MXE5"/>
<sequence>MVDGSLPELPTDVAARVVALRGAADSFCNAAKDGVHSDPLLETERVTITGPRGDIDLVIIQPKGASTTAKRPAIYFIHPGGTITGDEYLSIDLPISWMKEIDGVLATVKYRLAPENPGLAPFEDCWEGLVWFAEQADRFGFDPDKLFIGGVSAGGGLAAATAIMARDKGFPKLCGQILVCPMLDDRATTLSHKQYLHHGPYSGASDEFSWACLLGDRRATDNVSIFEAPGRATDLSNLPPTYIDAGSAEPFRDSVIAYASKLWEHGVQAELMVFAGGMHGFEFYAPEASVSKQAGEARLQWLRRFMAQLK</sequence>
<organism evidence="3 4">
    <name type="scientific">Hypocrea virens (strain Gv29-8 / FGSC 10586)</name>
    <name type="common">Gliocladium virens</name>
    <name type="synonym">Trichoderma virens</name>
    <dbReference type="NCBI Taxonomy" id="413071"/>
    <lineage>
        <taxon>Eukaryota</taxon>
        <taxon>Fungi</taxon>
        <taxon>Dikarya</taxon>
        <taxon>Ascomycota</taxon>
        <taxon>Pezizomycotina</taxon>
        <taxon>Sordariomycetes</taxon>
        <taxon>Hypocreomycetidae</taxon>
        <taxon>Hypocreales</taxon>
        <taxon>Hypocreaceae</taxon>
        <taxon>Trichoderma</taxon>
    </lineage>
</organism>
<keyword evidence="4" id="KW-1185">Reference proteome</keyword>
<keyword evidence="1" id="KW-0378">Hydrolase</keyword>
<evidence type="ECO:0000313" key="4">
    <source>
        <dbReference type="Proteomes" id="UP000007115"/>
    </source>
</evidence>
<dbReference type="Gene3D" id="3.40.50.1820">
    <property type="entry name" value="alpha/beta hydrolase"/>
    <property type="match status" value="1"/>
</dbReference>